<dbReference type="InterPro" id="IPR010824">
    <property type="entry name" value="DUF1425"/>
</dbReference>
<dbReference type="Proteomes" id="UP000646911">
    <property type="component" value="Unassembled WGS sequence"/>
</dbReference>
<feature type="signal peptide" evidence="1">
    <location>
        <begin position="1"/>
        <end position="25"/>
    </location>
</feature>
<protein>
    <submittedName>
        <fullName evidence="2">YcfL family protein</fullName>
    </submittedName>
</protein>
<evidence type="ECO:0000313" key="3">
    <source>
        <dbReference type="Proteomes" id="UP000646911"/>
    </source>
</evidence>
<dbReference type="Pfam" id="PF07233">
    <property type="entry name" value="DUF1425"/>
    <property type="match status" value="1"/>
</dbReference>
<dbReference type="PROSITE" id="PS51257">
    <property type="entry name" value="PROKAR_LIPOPROTEIN"/>
    <property type="match status" value="1"/>
</dbReference>
<proteinExistence type="predicted"/>
<keyword evidence="3" id="KW-1185">Reference proteome</keyword>
<name>A0ABR6ZEK8_9BURK</name>
<organism evidence="2 3">
    <name type="scientific">Undibacterium umbellatum</name>
    <dbReference type="NCBI Taxonomy" id="2762300"/>
    <lineage>
        <taxon>Bacteria</taxon>
        <taxon>Pseudomonadati</taxon>
        <taxon>Pseudomonadota</taxon>
        <taxon>Betaproteobacteria</taxon>
        <taxon>Burkholderiales</taxon>
        <taxon>Oxalobacteraceae</taxon>
        <taxon>Undibacterium</taxon>
    </lineage>
</organism>
<reference evidence="2 3" key="1">
    <citation type="submission" date="2020-08" db="EMBL/GenBank/DDBJ databases">
        <title>Novel species isolated from subtropical streams in China.</title>
        <authorList>
            <person name="Lu H."/>
        </authorList>
    </citation>
    <scope>NUCLEOTIDE SEQUENCE [LARGE SCALE GENOMIC DNA]</scope>
    <source>
        <strain evidence="2 3">NL8W</strain>
    </source>
</reference>
<dbReference type="CDD" id="cd09030">
    <property type="entry name" value="DUF1425"/>
    <property type="match status" value="1"/>
</dbReference>
<accession>A0ABR6ZEK8</accession>
<dbReference type="InterPro" id="IPR038483">
    <property type="entry name" value="YcfL-like_sf"/>
</dbReference>
<dbReference type="Gene3D" id="2.60.40.3230">
    <property type="match status" value="1"/>
</dbReference>
<evidence type="ECO:0000313" key="2">
    <source>
        <dbReference type="EMBL" id="MBC3910123.1"/>
    </source>
</evidence>
<sequence length="133" mass="14528">MKQISKQFAACAALVAACIAAPVMADTIPNASSPGIASKLIVRGTLEGVQVTDLRSQRKNDVMVVQAETVNLTNYDVRIYYRFRWTDAAGMQVGDGEVWKPLMILGQQSQFIKGTAYGPQATDFKIEMSAEPR</sequence>
<dbReference type="RefSeq" id="WP_186955632.1">
    <property type="nucleotide sequence ID" value="NZ_JACOFX010000014.1"/>
</dbReference>
<gene>
    <name evidence="2" type="ORF">H8L47_21400</name>
</gene>
<comment type="caution">
    <text evidence="2">The sequence shown here is derived from an EMBL/GenBank/DDBJ whole genome shotgun (WGS) entry which is preliminary data.</text>
</comment>
<keyword evidence="1" id="KW-0732">Signal</keyword>
<feature type="chain" id="PRO_5046029000" evidence="1">
    <location>
        <begin position="26"/>
        <end position="133"/>
    </location>
</feature>
<dbReference type="EMBL" id="JACOFX010000014">
    <property type="protein sequence ID" value="MBC3910123.1"/>
    <property type="molecule type" value="Genomic_DNA"/>
</dbReference>
<evidence type="ECO:0000256" key="1">
    <source>
        <dbReference type="SAM" id="SignalP"/>
    </source>
</evidence>